<evidence type="ECO:0000313" key="16">
    <source>
        <dbReference type="Proteomes" id="UP000559117"/>
    </source>
</evidence>
<accession>A0A840UP17</accession>
<dbReference type="PROSITE" id="PS50975">
    <property type="entry name" value="ATP_GRASP"/>
    <property type="match status" value="1"/>
</dbReference>
<dbReference type="SMART" id="SM01209">
    <property type="entry name" value="GARS_A"/>
    <property type="match status" value="1"/>
</dbReference>
<dbReference type="EMBL" id="JACHFH010000010">
    <property type="protein sequence ID" value="MBB5335952.1"/>
    <property type="molecule type" value="Genomic_DNA"/>
</dbReference>
<dbReference type="GO" id="GO:0008360">
    <property type="term" value="P:regulation of cell shape"/>
    <property type="evidence" value="ECO:0007669"/>
    <property type="project" value="UniProtKB-KW"/>
</dbReference>
<dbReference type="PROSITE" id="PS00844">
    <property type="entry name" value="DALA_DALA_LIGASE_2"/>
    <property type="match status" value="1"/>
</dbReference>
<feature type="binding site" evidence="12">
    <location>
        <position position="275"/>
    </location>
    <ligand>
        <name>Mg(2+)</name>
        <dbReference type="ChEBI" id="CHEBI:18420"/>
        <label>2</label>
    </ligand>
</feature>
<keyword evidence="12" id="KW-0479">Metal-binding</keyword>
<keyword evidence="9 10" id="KW-0961">Cell wall biogenesis/degradation</keyword>
<dbReference type="GO" id="GO:0008716">
    <property type="term" value="F:D-alanine-D-alanine ligase activity"/>
    <property type="evidence" value="ECO:0007669"/>
    <property type="project" value="UniProtKB-UniRule"/>
</dbReference>
<protein>
    <recommendedName>
        <fullName evidence="10">D-alanine--D-alanine ligase</fullName>
        <ecNumber evidence="10">6.3.2.4</ecNumber>
    </recommendedName>
    <alternativeName>
        <fullName evidence="10">D-Ala-D-Ala ligase</fullName>
    </alternativeName>
    <alternativeName>
        <fullName evidence="10">D-alanylalanine synthetase</fullName>
    </alternativeName>
</protein>
<dbReference type="Gene3D" id="3.30.470.20">
    <property type="entry name" value="ATP-grasp fold, B domain"/>
    <property type="match status" value="1"/>
</dbReference>
<evidence type="ECO:0000256" key="5">
    <source>
        <dbReference type="ARBA" id="ARBA00022741"/>
    </source>
</evidence>
<comment type="pathway">
    <text evidence="10">Cell wall biogenesis; peptidoglycan biosynthesis.</text>
</comment>
<comment type="function">
    <text evidence="10">Cell wall formation.</text>
</comment>
<evidence type="ECO:0000256" key="3">
    <source>
        <dbReference type="ARBA" id="ARBA00022490"/>
    </source>
</evidence>
<dbReference type="PIRSF" id="PIRSF039102">
    <property type="entry name" value="Ddl/VanB"/>
    <property type="match status" value="1"/>
</dbReference>
<dbReference type="Gene3D" id="3.40.50.20">
    <property type="match status" value="1"/>
</dbReference>
<dbReference type="Pfam" id="PF07478">
    <property type="entry name" value="Dala_Dala_lig_C"/>
    <property type="match status" value="1"/>
</dbReference>
<comment type="cofactor">
    <cofactor evidence="12">
        <name>Mg(2+)</name>
        <dbReference type="ChEBI" id="CHEBI:18420"/>
    </cofactor>
    <cofactor evidence="12">
        <name>Mn(2+)</name>
        <dbReference type="ChEBI" id="CHEBI:29035"/>
    </cofactor>
    <text evidence="12">Binds 2 magnesium or manganese ions per subunit.</text>
</comment>
<dbReference type="GO" id="GO:0005737">
    <property type="term" value="C:cytoplasm"/>
    <property type="evidence" value="ECO:0007669"/>
    <property type="project" value="UniProtKB-SubCell"/>
</dbReference>
<evidence type="ECO:0000256" key="1">
    <source>
        <dbReference type="ARBA" id="ARBA00004496"/>
    </source>
</evidence>
<feature type="active site" evidence="11">
    <location>
        <position position="284"/>
    </location>
</feature>
<dbReference type="PANTHER" id="PTHR23132">
    <property type="entry name" value="D-ALANINE--D-ALANINE LIGASE"/>
    <property type="match status" value="1"/>
</dbReference>
<dbReference type="Gene3D" id="3.30.1490.20">
    <property type="entry name" value="ATP-grasp fold, A domain"/>
    <property type="match status" value="1"/>
</dbReference>
<dbReference type="PANTHER" id="PTHR23132:SF23">
    <property type="entry name" value="D-ALANINE--D-ALANINE LIGASE B"/>
    <property type="match status" value="1"/>
</dbReference>
<keyword evidence="5 13" id="KW-0547">Nucleotide-binding</keyword>
<feature type="binding site" evidence="12">
    <location>
        <position position="260"/>
    </location>
    <ligand>
        <name>Mg(2+)</name>
        <dbReference type="ChEBI" id="CHEBI:18420"/>
        <label>1</label>
    </ligand>
</feature>
<keyword evidence="3 10" id="KW-0963">Cytoplasm</keyword>
<evidence type="ECO:0000256" key="11">
    <source>
        <dbReference type="PIRSR" id="PIRSR039102-1"/>
    </source>
</evidence>
<dbReference type="GO" id="GO:0071555">
    <property type="term" value="P:cell wall organization"/>
    <property type="evidence" value="ECO:0007669"/>
    <property type="project" value="UniProtKB-KW"/>
</dbReference>
<dbReference type="SUPFAM" id="SSF56059">
    <property type="entry name" value="Glutathione synthetase ATP-binding domain-like"/>
    <property type="match status" value="1"/>
</dbReference>
<dbReference type="NCBIfam" id="NF002378">
    <property type="entry name" value="PRK01372.1"/>
    <property type="match status" value="1"/>
</dbReference>
<dbReference type="InterPro" id="IPR005905">
    <property type="entry name" value="D_ala_D_ala"/>
</dbReference>
<dbReference type="GO" id="GO:0005524">
    <property type="term" value="F:ATP binding"/>
    <property type="evidence" value="ECO:0007669"/>
    <property type="project" value="UniProtKB-UniRule"/>
</dbReference>
<dbReference type="InterPro" id="IPR011127">
    <property type="entry name" value="Dala_Dala_lig_N"/>
</dbReference>
<feature type="binding site" evidence="12">
    <location>
        <position position="273"/>
    </location>
    <ligand>
        <name>Mg(2+)</name>
        <dbReference type="ChEBI" id="CHEBI:18420"/>
        <label>1</label>
    </ligand>
</feature>
<evidence type="ECO:0000256" key="7">
    <source>
        <dbReference type="ARBA" id="ARBA00022960"/>
    </source>
</evidence>
<dbReference type="InterPro" id="IPR016185">
    <property type="entry name" value="PreATP-grasp_dom_sf"/>
</dbReference>
<evidence type="ECO:0000256" key="13">
    <source>
        <dbReference type="PROSITE-ProRule" id="PRU00409"/>
    </source>
</evidence>
<dbReference type="SUPFAM" id="SSF52440">
    <property type="entry name" value="PreATP-grasp domain"/>
    <property type="match status" value="1"/>
</dbReference>
<evidence type="ECO:0000256" key="10">
    <source>
        <dbReference type="HAMAP-Rule" id="MF_00047"/>
    </source>
</evidence>
<comment type="caution">
    <text evidence="15">The sequence shown here is derived from an EMBL/GenBank/DDBJ whole genome shotgun (WGS) entry which is preliminary data.</text>
</comment>
<dbReference type="PROSITE" id="PS00843">
    <property type="entry name" value="DALA_DALA_LIGASE_1"/>
    <property type="match status" value="1"/>
</dbReference>
<keyword evidence="4 10" id="KW-0436">Ligase</keyword>
<dbReference type="InterPro" id="IPR013815">
    <property type="entry name" value="ATP_grasp_subdomain_1"/>
</dbReference>
<keyword evidence="6 13" id="KW-0067">ATP-binding</keyword>
<sequence>MKYKKIAVVMGGPSSEAEISRKTAEAVINALQSKNYEVNAIELNPQTIVDDVKKSQCDIVFNAVHGKYGEDGVLQAVMQMINMPCTGSDVLASALTMNKAASKRIFLSAGISTPKTMFFKKIDDEKFDIKQQIMDGFDLPVVVKSVDQGSSIGVFTAKTEQELAEGINEAFKYSQEIIVEEFIKGRELTVAVYGNKEKRPMSIIEIVAENGVYDYHNKYTKGCSHHIIPAPLSEKLTREIQKLSVEACEITNCTGVARVDLMLSEDDIPYVLEINTVPGMTETSLVPDVARHDGIEFADLCEMMLEMVEK</sequence>
<feature type="active site" evidence="11">
    <location>
        <position position="150"/>
    </location>
</feature>
<evidence type="ECO:0000313" key="15">
    <source>
        <dbReference type="EMBL" id="MBB5335952.1"/>
    </source>
</evidence>
<keyword evidence="7 10" id="KW-0133">Cell shape</keyword>
<evidence type="ECO:0000256" key="8">
    <source>
        <dbReference type="ARBA" id="ARBA00022984"/>
    </source>
</evidence>
<dbReference type="GO" id="GO:0046872">
    <property type="term" value="F:metal ion binding"/>
    <property type="evidence" value="ECO:0007669"/>
    <property type="project" value="UniProtKB-KW"/>
</dbReference>
<dbReference type="AlphaFoldDB" id="A0A840UP17"/>
<keyword evidence="12" id="KW-0464">Manganese</keyword>
<dbReference type="Pfam" id="PF01820">
    <property type="entry name" value="Dala_Dala_lig_N"/>
    <property type="match status" value="1"/>
</dbReference>
<dbReference type="InterPro" id="IPR011095">
    <property type="entry name" value="Dala_Dala_lig_C"/>
</dbReference>
<organism evidence="15 16">
    <name type="scientific">Pectinatus brassicae</name>
    <dbReference type="NCBI Taxonomy" id="862415"/>
    <lineage>
        <taxon>Bacteria</taxon>
        <taxon>Bacillati</taxon>
        <taxon>Bacillota</taxon>
        <taxon>Negativicutes</taxon>
        <taxon>Selenomonadales</taxon>
        <taxon>Selenomonadaceae</taxon>
        <taxon>Pectinatus</taxon>
    </lineage>
</organism>
<dbReference type="Proteomes" id="UP000559117">
    <property type="component" value="Unassembled WGS sequence"/>
</dbReference>
<evidence type="ECO:0000256" key="12">
    <source>
        <dbReference type="PIRSR" id="PIRSR039102-3"/>
    </source>
</evidence>
<gene>
    <name evidence="10" type="primary">ddl</name>
    <name evidence="15" type="ORF">HNR32_001096</name>
</gene>
<comment type="catalytic activity">
    <reaction evidence="10">
        <text>2 D-alanine + ATP = D-alanyl-D-alanine + ADP + phosphate + H(+)</text>
        <dbReference type="Rhea" id="RHEA:11224"/>
        <dbReference type="ChEBI" id="CHEBI:15378"/>
        <dbReference type="ChEBI" id="CHEBI:30616"/>
        <dbReference type="ChEBI" id="CHEBI:43474"/>
        <dbReference type="ChEBI" id="CHEBI:57416"/>
        <dbReference type="ChEBI" id="CHEBI:57822"/>
        <dbReference type="ChEBI" id="CHEBI:456216"/>
        <dbReference type="EC" id="6.3.2.4"/>
    </reaction>
</comment>
<keyword evidence="8 10" id="KW-0573">Peptidoglycan synthesis</keyword>
<evidence type="ECO:0000259" key="14">
    <source>
        <dbReference type="PROSITE" id="PS50975"/>
    </source>
</evidence>
<proteinExistence type="inferred from homology"/>
<evidence type="ECO:0000256" key="4">
    <source>
        <dbReference type="ARBA" id="ARBA00022598"/>
    </source>
</evidence>
<feature type="active site" evidence="11">
    <location>
        <position position="16"/>
    </location>
</feature>
<feature type="binding site" evidence="12">
    <location>
        <position position="273"/>
    </location>
    <ligand>
        <name>Mg(2+)</name>
        <dbReference type="ChEBI" id="CHEBI:18420"/>
        <label>2</label>
    </ligand>
</feature>
<reference evidence="15 16" key="1">
    <citation type="submission" date="2020-08" db="EMBL/GenBank/DDBJ databases">
        <title>Genomic Encyclopedia of Type Strains, Phase IV (KMG-IV): sequencing the most valuable type-strain genomes for metagenomic binning, comparative biology and taxonomic classification.</title>
        <authorList>
            <person name="Goeker M."/>
        </authorList>
    </citation>
    <scope>NUCLEOTIDE SEQUENCE [LARGE SCALE GENOMIC DNA]</scope>
    <source>
        <strain evidence="15 16">DSM 24661</strain>
    </source>
</reference>
<comment type="similarity">
    <text evidence="2 10">Belongs to the D-alanine--D-alanine ligase family.</text>
</comment>
<dbReference type="NCBIfam" id="TIGR01205">
    <property type="entry name" value="D_ala_D_alaTIGR"/>
    <property type="match status" value="1"/>
</dbReference>
<dbReference type="InterPro" id="IPR000291">
    <property type="entry name" value="D-Ala_lig_Van_CS"/>
</dbReference>
<name>A0A840UP17_9FIRM</name>
<dbReference type="UniPathway" id="UPA00219"/>
<dbReference type="EC" id="6.3.2.4" evidence="10"/>
<dbReference type="HAMAP" id="MF_00047">
    <property type="entry name" value="Dala_Dala_lig"/>
    <property type="match status" value="1"/>
</dbReference>
<comment type="subcellular location">
    <subcellularLocation>
        <location evidence="1 10">Cytoplasm</location>
    </subcellularLocation>
</comment>
<evidence type="ECO:0000256" key="9">
    <source>
        <dbReference type="ARBA" id="ARBA00023316"/>
    </source>
</evidence>
<dbReference type="InterPro" id="IPR011761">
    <property type="entry name" value="ATP-grasp"/>
</dbReference>
<keyword evidence="16" id="KW-1185">Reference proteome</keyword>
<feature type="domain" description="ATP-grasp" evidence="14">
    <location>
        <begin position="103"/>
        <end position="306"/>
    </location>
</feature>
<dbReference type="GO" id="GO:0009252">
    <property type="term" value="P:peptidoglycan biosynthetic process"/>
    <property type="evidence" value="ECO:0007669"/>
    <property type="project" value="UniProtKB-UniRule"/>
</dbReference>
<evidence type="ECO:0000256" key="6">
    <source>
        <dbReference type="ARBA" id="ARBA00022840"/>
    </source>
</evidence>
<keyword evidence="12" id="KW-0460">Magnesium</keyword>
<evidence type="ECO:0000256" key="2">
    <source>
        <dbReference type="ARBA" id="ARBA00010871"/>
    </source>
</evidence>
<dbReference type="RefSeq" id="WP_183860431.1">
    <property type="nucleotide sequence ID" value="NZ_JACHFH010000010.1"/>
</dbReference>